<accession>A0A1H8BNE8</accession>
<dbReference type="InterPro" id="IPR001130">
    <property type="entry name" value="TatD-like"/>
</dbReference>
<dbReference type="NCBIfam" id="TIGR00010">
    <property type="entry name" value="YchF/TatD family DNA exonuclease"/>
    <property type="match status" value="1"/>
</dbReference>
<evidence type="ECO:0000256" key="3">
    <source>
        <dbReference type="ARBA" id="ARBA00022801"/>
    </source>
</evidence>
<dbReference type="PIRSF" id="PIRSF005902">
    <property type="entry name" value="DNase_TatD"/>
    <property type="match status" value="1"/>
</dbReference>
<dbReference type="InterPro" id="IPR032466">
    <property type="entry name" value="Metal_Hydrolase"/>
</dbReference>
<dbReference type="CDD" id="cd01310">
    <property type="entry name" value="TatD_DNAse"/>
    <property type="match status" value="1"/>
</dbReference>
<evidence type="ECO:0000313" key="6">
    <source>
        <dbReference type="Proteomes" id="UP000182719"/>
    </source>
</evidence>
<evidence type="ECO:0000256" key="1">
    <source>
        <dbReference type="ARBA" id="ARBA00009275"/>
    </source>
</evidence>
<keyword evidence="3" id="KW-0378">Hydrolase</keyword>
<feature type="binding site" evidence="4">
    <location>
        <position position="204"/>
    </location>
    <ligand>
        <name>a divalent metal cation</name>
        <dbReference type="ChEBI" id="CHEBI:60240"/>
        <label>1</label>
    </ligand>
</feature>
<dbReference type="GO" id="GO:0004536">
    <property type="term" value="F:DNA nuclease activity"/>
    <property type="evidence" value="ECO:0007669"/>
    <property type="project" value="InterPro"/>
</dbReference>
<gene>
    <name evidence="5" type="ORF">SAMN05444354_12419</name>
</gene>
<proteinExistence type="inferred from homology"/>
<dbReference type="EMBL" id="FOAP01000024">
    <property type="protein sequence ID" value="SEM83568.1"/>
    <property type="molecule type" value="Genomic_DNA"/>
</dbReference>
<dbReference type="OrthoDB" id="9810005at2"/>
<organism evidence="5 6">
    <name type="scientific">Stigmatella aurantiaca</name>
    <dbReference type="NCBI Taxonomy" id="41"/>
    <lineage>
        <taxon>Bacteria</taxon>
        <taxon>Pseudomonadati</taxon>
        <taxon>Myxococcota</taxon>
        <taxon>Myxococcia</taxon>
        <taxon>Myxococcales</taxon>
        <taxon>Cystobacterineae</taxon>
        <taxon>Archangiaceae</taxon>
        <taxon>Stigmatella</taxon>
    </lineage>
</organism>
<sequence length="258" mass="28057">MKLIDAHCHLESADFAEVTPVLERARAAGVVHAMVVGQFQGPGDWGNALEVAAAYPDFLSPTLGIHPHEAARATEADFAHLERTCARPEVLAVGEAGLDYYYDRSPREVQAAVFRRQCALARSLGKPLVVHVRDAHEDCEAILREAGLNRGVIHCFTGDTTAARRYLDLGFHISLSGVVTYKKTEALQDAVRFTPVDRLMVETDSPFLAPVPYRGRKNEPAHVVETARKVAELKGLPVEELAAATTAATVGLFGLRLP</sequence>
<protein>
    <submittedName>
        <fullName evidence="5">TatD DNase family protein</fullName>
    </submittedName>
</protein>
<comment type="similarity">
    <text evidence="1">Belongs to the metallo-dependent hydrolases superfamily. TatD-type hydrolase family.</text>
</comment>
<feature type="binding site" evidence="4">
    <location>
        <position position="7"/>
    </location>
    <ligand>
        <name>a divalent metal cation</name>
        <dbReference type="ChEBI" id="CHEBI:60240"/>
        <label>1</label>
    </ligand>
</feature>
<dbReference type="SUPFAM" id="SSF51556">
    <property type="entry name" value="Metallo-dependent hydrolases"/>
    <property type="match status" value="1"/>
</dbReference>
<dbReference type="FunFam" id="3.20.20.140:FF:000005">
    <property type="entry name" value="TatD family hydrolase"/>
    <property type="match status" value="1"/>
</dbReference>
<evidence type="ECO:0000256" key="2">
    <source>
        <dbReference type="ARBA" id="ARBA00022723"/>
    </source>
</evidence>
<dbReference type="GO" id="GO:0005829">
    <property type="term" value="C:cytosol"/>
    <property type="evidence" value="ECO:0007669"/>
    <property type="project" value="TreeGrafter"/>
</dbReference>
<reference evidence="6" key="1">
    <citation type="submission" date="2016-10" db="EMBL/GenBank/DDBJ databases">
        <authorList>
            <person name="Varghese N."/>
            <person name="Submissions S."/>
        </authorList>
    </citation>
    <scope>NUCLEOTIDE SEQUENCE [LARGE SCALE GENOMIC DNA]</scope>
    <source>
        <strain evidence="6">DSM 17044</strain>
    </source>
</reference>
<dbReference type="AlphaFoldDB" id="A0A1H8BNE8"/>
<dbReference type="Pfam" id="PF01026">
    <property type="entry name" value="TatD_DNase"/>
    <property type="match status" value="1"/>
</dbReference>
<keyword evidence="6" id="KW-1185">Reference proteome</keyword>
<dbReference type="InterPro" id="IPR018228">
    <property type="entry name" value="DNase_TatD-rel_CS"/>
</dbReference>
<dbReference type="PANTHER" id="PTHR46124:SF2">
    <property type="entry name" value="D-AMINOACYL-TRNA DEACYLASE"/>
    <property type="match status" value="1"/>
</dbReference>
<evidence type="ECO:0000313" key="5">
    <source>
        <dbReference type="EMBL" id="SEM83568.1"/>
    </source>
</evidence>
<dbReference type="Gene3D" id="3.20.20.140">
    <property type="entry name" value="Metal-dependent hydrolases"/>
    <property type="match status" value="1"/>
</dbReference>
<feature type="binding site" evidence="4">
    <location>
        <position position="9"/>
    </location>
    <ligand>
        <name>a divalent metal cation</name>
        <dbReference type="ChEBI" id="CHEBI:60240"/>
        <label>1</label>
    </ligand>
</feature>
<dbReference type="InterPro" id="IPR015991">
    <property type="entry name" value="TatD/YcfH-like"/>
</dbReference>
<feature type="binding site" evidence="4">
    <location>
        <position position="131"/>
    </location>
    <ligand>
        <name>a divalent metal cation</name>
        <dbReference type="ChEBI" id="CHEBI:60240"/>
        <label>2</label>
    </ligand>
</feature>
<evidence type="ECO:0000256" key="4">
    <source>
        <dbReference type="PIRSR" id="PIRSR005902-1"/>
    </source>
</evidence>
<dbReference type="PROSITE" id="PS01090">
    <property type="entry name" value="TATD_2"/>
    <property type="match status" value="1"/>
</dbReference>
<dbReference type="Proteomes" id="UP000182719">
    <property type="component" value="Unassembled WGS sequence"/>
</dbReference>
<keyword evidence="2 4" id="KW-0479">Metal-binding</keyword>
<name>A0A1H8BNE8_STIAU</name>
<dbReference type="GO" id="GO:0016788">
    <property type="term" value="F:hydrolase activity, acting on ester bonds"/>
    <property type="evidence" value="ECO:0007669"/>
    <property type="project" value="InterPro"/>
</dbReference>
<dbReference type="RefSeq" id="WP_075010305.1">
    <property type="nucleotide sequence ID" value="NZ_FOAP01000024.1"/>
</dbReference>
<dbReference type="PROSITE" id="PS01091">
    <property type="entry name" value="TATD_3"/>
    <property type="match status" value="1"/>
</dbReference>
<feature type="binding site" evidence="4">
    <location>
        <position position="154"/>
    </location>
    <ligand>
        <name>a divalent metal cation</name>
        <dbReference type="ChEBI" id="CHEBI:60240"/>
        <label>2</label>
    </ligand>
</feature>
<feature type="binding site" evidence="4">
    <location>
        <position position="95"/>
    </location>
    <ligand>
        <name>a divalent metal cation</name>
        <dbReference type="ChEBI" id="CHEBI:60240"/>
        <label>1</label>
    </ligand>
</feature>
<dbReference type="PANTHER" id="PTHR46124">
    <property type="entry name" value="D-AMINOACYL-TRNA DEACYLASE"/>
    <property type="match status" value="1"/>
</dbReference>
<dbReference type="GO" id="GO:0046872">
    <property type="term" value="F:metal ion binding"/>
    <property type="evidence" value="ECO:0007669"/>
    <property type="project" value="UniProtKB-KW"/>
</dbReference>